<dbReference type="CDD" id="cd00609">
    <property type="entry name" value="AAT_like"/>
    <property type="match status" value="1"/>
</dbReference>
<gene>
    <name evidence="5" type="ORF">BBD42_26155</name>
</gene>
<dbReference type="EMBL" id="CP016808">
    <property type="protein sequence ID" value="ANY69581.1"/>
    <property type="molecule type" value="Genomic_DNA"/>
</dbReference>
<dbReference type="InterPro" id="IPR004839">
    <property type="entry name" value="Aminotransferase_I/II_large"/>
</dbReference>
<comment type="cofactor">
    <cofactor evidence="1 3">
        <name>pyridoxal 5'-phosphate</name>
        <dbReference type="ChEBI" id="CHEBI:597326"/>
    </cofactor>
</comment>
<evidence type="ECO:0000256" key="3">
    <source>
        <dbReference type="RuleBase" id="RU000481"/>
    </source>
</evidence>
<keyword evidence="2" id="KW-0663">Pyridoxal phosphate</keyword>
<name>A0A1B2DPF0_9BACL</name>
<protein>
    <recommendedName>
        <fullName evidence="3">Aminotransferase</fullName>
        <ecNumber evidence="3">2.6.1.-</ecNumber>
    </recommendedName>
</protein>
<dbReference type="Pfam" id="PF00155">
    <property type="entry name" value="Aminotran_1_2"/>
    <property type="match status" value="1"/>
</dbReference>
<evidence type="ECO:0000256" key="1">
    <source>
        <dbReference type="ARBA" id="ARBA00001933"/>
    </source>
</evidence>
<organism evidence="5">
    <name type="scientific">Paenibacillus sp. BIHB 4019</name>
    <dbReference type="NCBI Taxonomy" id="1870819"/>
    <lineage>
        <taxon>Bacteria</taxon>
        <taxon>Bacillati</taxon>
        <taxon>Bacillota</taxon>
        <taxon>Bacilli</taxon>
        <taxon>Bacillales</taxon>
        <taxon>Paenibacillaceae</taxon>
        <taxon>Paenibacillus</taxon>
    </lineage>
</organism>
<comment type="similarity">
    <text evidence="3">Belongs to the class-I pyridoxal-phosphate-dependent aminotransferase family.</text>
</comment>
<dbReference type="SUPFAM" id="SSF53383">
    <property type="entry name" value="PLP-dependent transferases"/>
    <property type="match status" value="1"/>
</dbReference>
<dbReference type="GO" id="GO:0008483">
    <property type="term" value="F:transaminase activity"/>
    <property type="evidence" value="ECO:0007669"/>
    <property type="project" value="UniProtKB-KW"/>
</dbReference>
<evidence type="ECO:0000259" key="4">
    <source>
        <dbReference type="Pfam" id="PF00155"/>
    </source>
</evidence>
<feature type="domain" description="Aminotransferase class I/classII large" evidence="4">
    <location>
        <begin position="25"/>
        <end position="353"/>
    </location>
</feature>
<reference evidence="5" key="1">
    <citation type="submission" date="2016-08" db="EMBL/GenBank/DDBJ databases">
        <title>Complete Genome Seqeunce of Paenibacillus sp. BIHB 4019 from tea rhizoplane.</title>
        <authorList>
            <person name="Thakur R."/>
            <person name="Swarnkar M.K."/>
            <person name="Gulati A."/>
        </authorList>
    </citation>
    <scope>NUCLEOTIDE SEQUENCE [LARGE SCALE GENOMIC DNA]</scope>
    <source>
        <strain evidence="5">BIHB4019</strain>
    </source>
</reference>
<keyword evidence="3" id="KW-0808">Transferase</keyword>
<evidence type="ECO:0000313" key="5">
    <source>
        <dbReference type="EMBL" id="ANY69581.1"/>
    </source>
</evidence>
<dbReference type="InterPro" id="IPR004838">
    <property type="entry name" value="NHTrfase_class1_PyrdxlP-BS"/>
</dbReference>
<dbReference type="InterPro" id="IPR015421">
    <property type="entry name" value="PyrdxlP-dep_Trfase_major"/>
</dbReference>
<dbReference type="Gene3D" id="3.90.1150.10">
    <property type="entry name" value="Aspartate Aminotransferase, domain 1"/>
    <property type="match status" value="1"/>
</dbReference>
<dbReference type="AlphaFoldDB" id="A0A1B2DPF0"/>
<dbReference type="PANTHER" id="PTHR42885:SF1">
    <property type="entry name" value="THREONINE-PHOSPHATE DECARBOXYLASE"/>
    <property type="match status" value="1"/>
</dbReference>
<proteinExistence type="inferred from homology"/>
<dbReference type="Gene3D" id="3.40.640.10">
    <property type="entry name" value="Type I PLP-dependent aspartate aminotransferase-like (Major domain)"/>
    <property type="match status" value="1"/>
</dbReference>
<dbReference type="PROSITE" id="PS00105">
    <property type="entry name" value="AA_TRANSFER_CLASS_1"/>
    <property type="match status" value="1"/>
</dbReference>
<dbReference type="RefSeq" id="WP_099520610.1">
    <property type="nucleotide sequence ID" value="NZ_CP016808.1"/>
</dbReference>
<accession>A0A1B2DPF0</accession>
<dbReference type="EC" id="2.6.1.-" evidence="3"/>
<sequence>MLERYGHGGDLRTAEENFGRPADQFVDFSSNMNPLGPPPLVHRVLLSYAQQIGKYPDPAVRGLRAKLAKLHGIDEQCILIGNGAAELIDLTVRAVNPIITSLAFPCFSEYGDAVHKISSGIAPIMLNTENGFELTEEAIQSMTTEMEEPFYMLGSPNNPTGRLVQPAIIKKLLAGGATVVVDEAFMDFVPEEADYSLVKEAAGNDRLYVIRSMTKFYAIPGIRLGYVVSTPERIAELRLLQVPWSVNSLAQLIGEGVLEDAEYAAETLKWLNEERPWLTSQLEGLGFSVTPSETNYVLVRLPSLPQLTAAALQQEMGSRGVLIRDASHFVGLDDRYCRFAIKLRSDNEKLLEALAQCLDDFKEDSRDTHE</sequence>
<keyword evidence="3" id="KW-0032">Aminotransferase</keyword>
<dbReference type="GO" id="GO:0030170">
    <property type="term" value="F:pyridoxal phosphate binding"/>
    <property type="evidence" value="ECO:0007669"/>
    <property type="project" value="InterPro"/>
</dbReference>
<evidence type="ECO:0000256" key="2">
    <source>
        <dbReference type="ARBA" id="ARBA00022898"/>
    </source>
</evidence>
<dbReference type="PANTHER" id="PTHR42885">
    <property type="entry name" value="HISTIDINOL-PHOSPHATE AMINOTRANSFERASE-RELATED"/>
    <property type="match status" value="1"/>
</dbReference>
<dbReference type="InterPro" id="IPR015424">
    <property type="entry name" value="PyrdxlP-dep_Trfase"/>
</dbReference>
<dbReference type="InterPro" id="IPR015422">
    <property type="entry name" value="PyrdxlP-dep_Trfase_small"/>
</dbReference>